<name>A0A0E9T6Z4_ANGAN</name>
<organism evidence="1">
    <name type="scientific">Anguilla anguilla</name>
    <name type="common">European freshwater eel</name>
    <name type="synonym">Muraena anguilla</name>
    <dbReference type="NCBI Taxonomy" id="7936"/>
    <lineage>
        <taxon>Eukaryota</taxon>
        <taxon>Metazoa</taxon>
        <taxon>Chordata</taxon>
        <taxon>Craniata</taxon>
        <taxon>Vertebrata</taxon>
        <taxon>Euteleostomi</taxon>
        <taxon>Actinopterygii</taxon>
        <taxon>Neopterygii</taxon>
        <taxon>Teleostei</taxon>
        <taxon>Anguilliformes</taxon>
        <taxon>Anguillidae</taxon>
        <taxon>Anguilla</taxon>
    </lineage>
</organism>
<reference evidence="1" key="1">
    <citation type="submission" date="2014-11" db="EMBL/GenBank/DDBJ databases">
        <authorList>
            <person name="Amaro Gonzalez C."/>
        </authorList>
    </citation>
    <scope>NUCLEOTIDE SEQUENCE</scope>
</reference>
<protein>
    <submittedName>
        <fullName evidence="1">Uncharacterized protein</fullName>
    </submittedName>
</protein>
<dbReference type="EMBL" id="GBXM01059882">
    <property type="protein sequence ID" value="JAH48695.1"/>
    <property type="molecule type" value="Transcribed_RNA"/>
</dbReference>
<reference evidence="1" key="2">
    <citation type="journal article" date="2015" name="Fish Shellfish Immunol.">
        <title>Early steps in the European eel (Anguilla anguilla)-Vibrio vulnificus interaction in the gills: Role of the RtxA13 toxin.</title>
        <authorList>
            <person name="Callol A."/>
            <person name="Pajuelo D."/>
            <person name="Ebbesson L."/>
            <person name="Teles M."/>
            <person name="MacKenzie S."/>
            <person name="Amaro C."/>
        </authorList>
    </citation>
    <scope>NUCLEOTIDE SEQUENCE</scope>
</reference>
<accession>A0A0E9T6Z4</accession>
<sequence length="37" mass="4382">MLPLVSFSLKMGQRNLDSAFKTHLNQKSKYTDFCRYL</sequence>
<proteinExistence type="predicted"/>
<evidence type="ECO:0000313" key="1">
    <source>
        <dbReference type="EMBL" id="JAH48695.1"/>
    </source>
</evidence>
<dbReference type="AlphaFoldDB" id="A0A0E9T6Z4"/>